<evidence type="ECO:0000256" key="6">
    <source>
        <dbReference type="ARBA" id="ARBA00023316"/>
    </source>
</evidence>
<evidence type="ECO:0000256" key="8">
    <source>
        <dbReference type="SAM" id="MobiDB-lite"/>
    </source>
</evidence>
<evidence type="ECO:0000313" key="9">
    <source>
        <dbReference type="EMBL" id="RZU48969.1"/>
    </source>
</evidence>
<keyword evidence="3 7" id="KW-1133">Transmembrane helix</keyword>
<protein>
    <recommendedName>
        <fullName evidence="7">Endolytic murein transglycosylase</fullName>
        <ecNumber evidence="7">4.2.2.29</ecNumber>
    </recommendedName>
    <alternativeName>
        <fullName evidence="7">Peptidoglycan lytic transglycosylase</fullName>
    </alternativeName>
    <alternativeName>
        <fullName evidence="7">Peptidoglycan polymerization terminase</fullName>
    </alternativeName>
</protein>
<evidence type="ECO:0000256" key="2">
    <source>
        <dbReference type="ARBA" id="ARBA00022692"/>
    </source>
</evidence>
<keyword evidence="5 7" id="KW-0456">Lyase</keyword>
<dbReference type="PANTHER" id="PTHR30518">
    <property type="entry name" value="ENDOLYTIC MUREIN TRANSGLYCOSYLASE"/>
    <property type="match status" value="1"/>
</dbReference>
<comment type="function">
    <text evidence="7">Functions as a peptidoglycan terminase that cleaves nascent peptidoglycan strands endolytically to terminate their elongation.</text>
</comment>
<evidence type="ECO:0000256" key="1">
    <source>
        <dbReference type="ARBA" id="ARBA00022475"/>
    </source>
</evidence>
<dbReference type="EC" id="4.2.2.29" evidence="7"/>
<comment type="subcellular location">
    <subcellularLocation>
        <location evidence="7">Cell membrane</location>
        <topology evidence="7">Single-pass membrane protein</topology>
    </subcellularLocation>
</comment>
<keyword evidence="2 7" id="KW-0812">Transmembrane</keyword>
<dbReference type="Pfam" id="PF02618">
    <property type="entry name" value="YceG"/>
    <property type="match status" value="1"/>
</dbReference>
<dbReference type="OrthoDB" id="9814591at2"/>
<dbReference type="GO" id="GO:0005886">
    <property type="term" value="C:plasma membrane"/>
    <property type="evidence" value="ECO:0007669"/>
    <property type="project" value="UniProtKB-SubCell"/>
</dbReference>
<name>A0A4Q7ZG30_9ACTN</name>
<evidence type="ECO:0000256" key="3">
    <source>
        <dbReference type="ARBA" id="ARBA00022989"/>
    </source>
</evidence>
<comment type="caution">
    <text evidence="9">The sequence shown here is derived from an EMBL/GenBank/DDBJ whole genome shotgun (WGS) entry which is preliminary data.</text>
</comment>
<dbReference type="InterPro" id="IPR003770">
    <property type="entry name" value="MLTG-like"/>
</dbReference>
<evidence type="ECO:0000256" key="4">
    <source>
        <dbReference type="ARBA" id="ARBA00023136"/>
    </source>
</evidence>
<dbReference type="Gene3D" id="3.30.1490.480">
    <property type="entry name" value="Endolytic murein transglycosylase"/>
    <property type="match status" value="1"/>
</dbReference>
<dbReference type="GO" id="GO:0009252">
    <property type="term" value="P:peptidoglycan biosynthetic process"/>
    <property type="evidence" value="ECO:0007669"/>
    <property type="project" value="UniProtKB-UniRule"/>
</dbReference>
<feature type="transmembrane region" description="Helical" evidence="7">
    <location>
        <begin position="31"/>
        <end position="52"/>
    </location>
</feature>
<feature type="region of interest" description="Disordered" evidence="8">
    <location>
        <begin position="1"/>
        <end position="27"/>
    </location>
</feature>
<keyword evidence="10" id="KW-1185">Reference proteome</keyword>
<accession>A0A4Q7ZG30</accession>
<dbReference type="EMBL" id="SHKY01000001">
    <property type="protein sequence ID" value="RZU48969.1"/>
    <property type="molecule type" value="Genomic_DNA"/>
</dbReference>
<dbReference type="GO" id="GO:0071555">
    <property type="term" value="P:cell wall organization"/>
    <property type="evidence" value="ECO:0007669"/>
    <property type="project" value="UniProtKB-KW"/>
</dbReference>
<organism evidence="9 10">
    <name type="scientific">Krasilnikovia cinnamomea</name>
    <dbReference type="NCBI Taxonomy" id="349313"/>
    <lineage>
        <taxon>Bacteria</taxon>
        <taxon>Bacillati</taxon>
        <taxon>Actinomycetota</taxon>
        <taxon>Actinomycetes</taxon>
        <taxon>Micromonosporales</taxon>
        <taxon>Micromonosporaceae</taxon>
        <taxon>Krasilnikovia</taxon>
    </lineage>
</organism>
<keyword evidence="6 7" id="KW-0961">Cell wall biogenesis/degradation</keyword>
<comment type="similarity">
    <text evidence="7">Belongs to the transglycosylase MltG family.</text>
</comment>
<feature type="site" description="Important for catalytic activity" evidence="7">
    <location>
        <position position="262"/>
    </location>
</feature>
<comment type="catalytic activity">
    <reaction evidence="7">
        <text>a peptidoglycan chain = a peptidoglycan chain with N-acetyl-1,6-anhydromuramyl-[peptide] at the reducing end + a peptidoglycan chain with N-acetylglucosamine at the non-reducing end.</text>
        <dbReference type="EC" id="4.2.2.29"/>
    </reaction>
</comment>
<dbReference type="GO" id="GO:0008932">
    <property type="term" value="F:lytic endotransglycosylase activity"/>
    <property type="evidence" value="ECO:0007669"/>
    <property type="project" value="UniProtKB-UniRule"/>
</dbReference>
<sequence>MIDELDLAFDEKADRTKPRHRRSRGGKGKTSAAFLLTFVLLAVLGGGVYLGYNKVRGFFTAADYDGPGTGTVQVEIKESATLTDMGNALVDKDVVKSTAAFVNAADANPQGHNIRSGTYNLRSQMAAKDAVAMLLDPKSRVSTGVTIPEGKTANQVYALLSKATNIPVKDFEAAAKDPVALGVPAFWFNRTDGQKSTRSIEGFLFPDTYEFQPKGTAQDALRTMVAHFLKVAEKIDFVSTVEKERKISPYEALTVASLAQAEAGNDEDLGKVARVAYNRIYGGNFPCSCLQFDVGINYYYQLTGRPTKPSKDMTLAELTDPKNPYRTHNKAGLTPTPINNPGQAALEGAMKPPAGQWLYFVAIDKQGHSAFATTLDGQRKNEAIARKNGVL</sequence>
<keyword evidence="4 7" id="KW-0472">Membrane</keyword>
<dbReference type="RefSeq" id="WP_130508125.1">
    <property type="nucleotide sequence ID" value="NZ_SHKY01000001.1"/>
</dbReference>
<evidence type="ECO:0000256" key="7">
    <source>
        <dbReference type="HAMAP-Rule" id="MF_02065"/>
    </source>
</evidence>
<proteinExistence type="inferred from homology"/>
<dbReference type="AlphaFoldDB" id="A0A4Q7ZG30"/>
<dbReference type="NCBIfam" id="TIGR00247">
    <property type="entry name" value="endolytic transglycosylase MltG"/>
    <property type="match status" value="1"/>
</dbReference>
<reference evidence="9 10" key="1">
    <citation type="submission" date="2019-02" db="EMBL/GenBank/DDBJ databases">
        <title>Sequencing the genomes of 1000 actinobacteria strains.</title>
        <authorList>
            <person name="Klenk H.-P."/>
        </authorList>
    </citation>
    <scope>NUCLEOTIDE SEQUENCE [LARGE SCALE GENOMIC DNA]</scope>
    <source>
        <strain evidence="9 10">DSM 45162</strain>
    </source>
</reference>
<dbReference type="PANTHER" id="PTHR30518:SF2">
    <property type="entry name" value="ENDOLYTIC MUREIN TRANSGLYCOSYLASE"/>
    <property type="match status" value="1"/>
</dbReference>
<evidence type="ECO:0000256" key="5">
    <source>
        <dbReference type="ARBA" id="ARBA00023239"/>
    </source>
</evidence>
<evidence type="ECO:0000313" key="10">
    <source>
        <dbReference type="Proteomes" id="UP000292564"/>
    </source>
</evidence>
<gene>
    <name evidence="7" type="primary">mltG</name>
    <name evidence="9" type="ORF">EV385_0703</name>
</gene>
<feature type="compositionally biased region" description="Basic residues" evidence="8">
    <location>
        <begin position="17"/>
        <end position="27"/>
    </location>
</feature>
<keyword evidence="1 7" id="KW-1003">Cell membrane</keyword>
<dbReference type="HAMAP" id="MF_02065">
    <property type="entry name" value="MltG"/>
    <property type="match status" value="1"/>
</dbReference>
<dbReference type="Proteomes" id="UP000292564">
    <property type="component" value="Unassembled WGS sequence"/>
</dbReference>